<keyword evidence="4" id="KW-0862">Zinc</keyword>
<keyword evidence="2" id="KW-0479">Metal-binding</keyword>
<evidence type="ECO:0000259" key="6">
    <source>
        <dbReference type="Pfam" id="PF00413"/>
    </source>
</evidence>
<dbReference type="EMBL" id="QEVW01000001">
    <property type="protein sequence ID" value="RAW19314.1"/>
    <property type="molecule type" value="Genomic_DNA"/>
</dbReference>
<reference evidence="7 8" key="1">
    <citation type="submission" date="2018-04" db="EMBL/GenBank/DDBJ databases">
        <title>Paenibacillus taichungensis Genome sequencing and assembly.</title>
        <authorList>
            <person name="Xu J."/>
            <person name="Rensing C."/>
            <person name="Mazhar H.S."/>
        </authorList>
    </citation>
    <scope>NUCLEOTIDE SEQUENCE [LARGE SCALE GENOMIC DNA]</scope>
    <source>
        <strain evidence="7 8">NC1</strain>
    </source>
</reference>
<name>A0A329R443_9BACL</name>
<dbReference type="Pfam" id="PF00413">
    <property type="entry name" value="Peptidase_M10"/>
    <property type="match status" value="1"/>
</dbReference>
<dbReference type="Proteomes" id="UP000250642">
    <property type="component" value="Unassembled WGS sequence"/>
</dbReference>
<feature type="domain" description="Peptidase M10 metallopeptidase" evidence="6">
    <location>
        <begin position="110"/>
        <end position="183"/>
    </location>
</feature>
<protein>
    <recommendedName>
        <fullName evidence="6">Peptidase M10 metallopeptidase domain-containing protein</fullName>
    </recommendedName>
</protein>
<organism evidence="7 8">
    <name type="scientific">Paenibacillus taichungensis</name>
    <dbReference type="NCBI Taxonomy" id="484184"/>
    <lineage>
        <taxon>Bacteria</taxon>
        <taxon>Bacillati</taxon>
        <taxon>Bacillota</taxon>
        <taxon>Bacilli</taxon>
        <taxon>Bacillales</taxon>
        <taxon>Paenibacillaceae</taxon>
        <taxon>Paenibacillus</taxon>
    </lineage>
</organism>
<dbReference type="InterPro" id="IPR001818">
    <property type="entry name" value="Pept_M10_metallopeptidase"/>
</dbReference>
<evidence type="ECO:0000313" key="8">
    <source>
        <dbReference type="Proteomes" id="UP000250642"/>
    </source>
</evidence>
<comment type="caution">
    <text evidence="7">The sequence shown here is derived from an EMBL/GenBank/DDBJ whole genome shotgun (WGS) entry which is preliminary data.</text>
</comment>
<evidence type="ECO:0000256" key="4">
    <source>
        <dbReference type="ARBA" id="ARBA00022833"/>
    </source>
</evidence>
<dbReference type="GO" id="GO:0031012">
    <property type="term" value="C:extracellular matrix"/>
    <property type="evidence" value="ECO:0007669"/>
    <property type="project" value="InterPro"/>
</dbReference>
<dbReference type="AlphaFoldDB" id="A0A329R443"/>
<dbReference type="GO" id="GO:0004222">
    <property type="term" value="F:metalloendopeptidase activity"/>
    <property type="evidence" value="ECO:0007669"/>
    <property type="project" value="InterPro"/>
</dbReference>
<proteinExistence type="predicted"/>
<keyword evidence="1" id="KW-0645">Protease</keyword>
<dbReference type="Gene3D" id="3.40.390.10">
    <property type="entry name" value="Collagenase (Catalytic Domain)"/>
    <property type="match status" value="1"/>
</dbReference>
<feature type="chain" id="PRO_5016357804" description="Peptidase M10 metallopeptidase domain-containing protein" evidence="5">
    <location>
        <begin position="32"/>
        <end position="194"/>
    </location>
</feature>
<dbReference type="RefSeq" id="WP_113051455.1">
    <property type="nucleotide sequence ID" value="NZ_QEVW01000001.1"/>
</dbReference>
<evidence type="ECO:0000256" key="1">
    <source>
        <dbReference type="ARBA" id="ARBA00022670"/>
    </source>
</evidence>
<evidence type="ECO:0000313" key="7">
    <source>
        <dbReference type="EMBL" id="RAW19314.1"/>
    </source>
</evidence>
<keyword evidence="3" id="KW-0378">Hydrolase</keyword>
<sequence length="194" mass="21459">MRTSKTFKKIIILSLAILPLSLGLLQTDADAVRFSGGRTSATYNVWYSDSVSSYGYVSAIDEARFKWNDTSTKVNLTRVLSSTGTPDKYYVGTTAHPTWIGLQEGYKLSNSGGYVIATGSETWSFSNIRLFHNNMYRFNMTTSQIISNATHEYGHALGLDHTPDSGSSSVMKSGIQDIGPTTYDIQEIRLKWGN</sequence>
<dbReference type="SUPFAM" id="SSF55486">
    <property type="entry name" value="Metalloproteases ('zincins'), catalytic domain"/>
    <property type="match status" value="1"/>
</dbReference>
<evidence type="ECO:0000256" key="2">
    <source>
        <dbReference type="ARBA" id="ARBA00022723"/>
    </source>
</evidence>
<dbReference type="GO" id="GO:0006508">
    <property type="term" value="P:proteolysis"/>
    <property type="evidence" value="ECO:0007669"/>
    <property type="project" value="UniProtKB-KW"/>
</dbReference>
<gene>
    <name evidence="7" type="ORF">DC345_00575</name>
</gene>
<keyword evidence="5" id="KW-0732">Signal</keyword>
<evidence type="ECO:0000256" key="5">
    <source>
        <dbReference type="SAM" id="SignalP"/>
    </source>
</evidence>
<dbReference type="GO" id="GO:0008270">
    <property type="term" value="F:zinc ion binding"/>
    <property type="evidence" value="ECO:0007669"/>
    <property type="project" value="InterPro"/>
</dbReference>
<evidence type="ECO:0000256" key="3">
    <source>
        <dbReference type="ARBA" id="ARBA00022801"/>
    </source>
</evidence>
<dbReference type="InterPro" id="IPR024079">
    <property type="entry name" value="MetalloPept_cat_dom_sf"/>
</dbReference>
<accession>A0A329R443</accession>
<feature type="signal peptide" evidence="5">
    <location>
        <begin position="1"/>
        <end position="31"/>
    </location>
</feature>